<comment type="caution">
    <text evidence="5">The sequence shown here is derived from an EMBL/GenBank/DDBJ whole genome shotgun (WGS) entry which is preliminary data.</text>
</comment>
<dbReference type="GO" id="GO:0052757">
    <property type="term" value="F:chondroitin hydrolase activity"/>
    <property type="evidence" value="ECO:0007669"/>
    <property type="project" value="TreeGrafter"/>
</dbReference>
<dbReference type="Gene3D" id="1.50.10.10">
    <property type="match status" value="1"/>
</dbReference>
<dbReference type="EMBL" id="DXHU01000022">
    <property type="protein sequence ID" value="HIV99276.1"/>
    <property type="molecule type" value="Genomic_DNA"/>
</dbReference>
<feature type="binding site" evidence="4">
    <location>
        <position position="233"/>
    </location>
    <ligand>
        <name>substrate</name>
    </ligand>
</feature>
<reference evidence="5" key="2">
    <citation type="submission" date="2021-04" db="EMBL/GenBank/DDBJ databases">
        <authorList>
            <person name="Gilroy R."/>
        </authorList>
    </citation>
    <scope>NUCLEOTIDE SEQUENCE</scope>
    <source>
        <strain evidence="5">Gambia11-129</strain>
    </source>
</reference>
<feature type="active site" description="Nucleophile" evidence="3">
    <location>
        <position position="97"/>
    </location>
</feature>
<feature type="binding site" evidence="4">
    <location>
        <position position="215"/>
    </location>
    <ligand>
        <name>substrate</name>
    </ligand>
</feature>
<feature type="active site" description="Proton donor" evidence="3">
    <location>
        <position position="157"/>
    </location>
</feature>
<dbReference type="InterPro" id="IPR008928">
    <property type="entry name" value="6-hairpin_glycosidase_sf"/>
</dbReference>
<evidence type="ECO:0000256" key="3">
    <source>
        <dbReference type="PIRSR" id="PIRSR610905-1"/>
    </source>
</evidence>
<evidence type="ECO:0000256" key="4">
    <source>
        <dbReference type="PIRSR" id="PIRSR610905-2"/>
    </source>
</evidence>
<protein>
    <submittedName>
        <fullName evidence="5">Glycoside hydrolase family 88 protein</fullName>
    </submittedName>
</protein>
<accession>A0A9D1PT66</accession>
<keyword evidence="1 5" id="KW-0378">Hydrolase</keyword>
<dbReference type="Proteomes" id="UP000823936">
    <property type="component" value="Unassembled WGS sequence"/>
</dbReference>
<dbReference type="GO" id="GO:0000272">
    <property type="term" value="P:polysaccharide catabolic process"/>
    <property type="evidence" value="ECO:0007669"/>
    <property type="project" value="TreeGrafter"/>
</dbReference>
<reference evidence="5" key="1">
    <citation type="journal article" date="2021" name="PeerJ">
        <title>Extensive microbial diversity within the chicken gut microbiome revealed by metagenomics and culture.</title>
        <authorList>
            <person name="Gilroy R."/>
            <person name="Ravi A."/>
            <person name="Getino M."/>
            <person name="Pursley I."/>
            <person name="Horton D.L."/>
            <person name="Alikhan N.F."/>
            <person name="Baker D."/>
            <person name="Gharbi K."/>
            <person name="Hall N."/>
            <person name="Watson M."/>
            <person name="Adriaenssens E.M."/>
            <person name="Foster-Nyarko E."/>
            <person name="Jarju S."/>
            <person name="Secka A."/>
            <person name="Antonio M."/>
            <person name="Oren A."/>
            <person name="Chaudhuri R.R."/>
            <person name="La Ragione R."/>
            <person name="Hildebrand F."/>
            <person name="Pallen M.J."/>
        </authorList>
    </citation>
    <scope>NUCLEOTIDE SEQUENCE</scope>
    <source>
        <strain evidence="5">Gambia11-129</strain>
    </source>
</reference>
<gene>
    <name evidence="5" type="ORF">IAB12_05835</name>
</gene>
<dbReference type="SUPFAM" id="SSF48208">
    <property type="entry name" value="Six-hairpin glycosidases"/>
    <property type="match status" value="1"/>
</dbReference>
<evidence type="ECO:0000313" key="6">
    <source>
        <dbReference type="Proteomes" id="UP000823936"/>
    </source>
</evidence>
<dbReference type="PANTHER" id="PTHR36845">
    <property type="entry name" value="HYDROLASE, PUTATIVE (AFU_ORTHOLOGUE AFUA_7G05090)-RELATED"/>
    <property type="match status" value="1"/>
</dbReference>
<evidence type="ECO:0000256" key="1">
    <source>
        <dbReference type="ARBA" id="ARBA00022801"/>
    </source>
</evidence>
<dbReference type="AlphaFoldDB" id="A0A9D1PT66"/>
<feature type="binding site" evidence="4">
    <location>
        <position position="217"/>
    </location>
    <ligand>
        <name>substrate</name>
    </ligand>
</feature>
<feature type="binding site" evidence="4">
    <location>
        <position position="352"/>
    </location>
    <ligand>
        <name>substrate</name>
    </ligand>
</feature>
<feature type="binding site" evidence="4">
    <location>
        <position position="229"/>
    </location>
    <ligand>
        <name>substrate</name>
    </ligand>
</feature>
<dbReference type="PANTHER" id="PTHR36845:SF1">
    <property type="entry name" value="HYDROLASE, PUTATIVE (AFU_ORTHOLOGUE AFUA_7G05090)-RELATED"/>
    <property type="match status" value="1"/>
</dbReference>
<organism evidence="5 6">
    <name type="scientific">Candidatus Ornithospirochaeta avicola</name>
    <dbReference type="NCBI Taxonomy" id="2840896"/>
    <lineage>
        <taxon>Bacteria</taxon>
        <taxon>Pseudomonadati</taxon>
        <taxon>Spirochaetota</taxon>
        <taxon>Spirochaetia</taxon>
        <taxon>Spirochaetales</taxon>
        <taxon>Spirochaetaceae</taxon>
        <taxon>Spirochaetaceae incertae sedis</taxon>
        <taxon>Candidatus Ornithospirochaeta</taxon>
    </lineage>
</organism>
<feature type="binding site" evidence="4">
    <location>
        <position position="349"/>
    </location>
    <ligand>
        <name>substrate</name>
    </ligand>
</feature>
<dbReference type="Pfam" id="PF07470">
    <property type="entry name" value="Glyco_hydro_88"/>
    <property type="match status" value="1"/>
</dbReference>
<evidence type="ECO:0000313" key="5">
    <source>
        <dbReference type="EMBL" id="HIV99276.1"/>
    </source>
</evidence>
<comment type="similarity">
    <text evidence="2">Belongs to the glycosyl hydrolase 88 family.</text>
</comment>
<name>A0A9D1PT66_9SPIO</name>
<feature type="binding site" evidence="4">
    <location>
        <position position="157"/>
    </location>
    <ligand>
        <name>substrate</name>
    </ligand>
</feature>
<dbReference type="InterPro" id="IPR012341">
    <property type="entry name" value="6hp_glycosidase-like_sf"/>
</dbReference>
<sequence>MEKKLLSESERIRALDNAYAIIRRNLKEFTYSCQSEAGKDGFYYPIENVEWTTGFWPGELWLIYEYSKDEEIKRVAQIFTESFRKRIDEKIAVDHHDMGFLYTPSCVYDYMLTQSAGARDAAIKAADQLLRRWQGKGQFLQAWGAFGAKENYRYIIDCLLNLPLLYWASDETGDEKYRKTALLHTATCMANSFRSDNSTFHTFFMDPETGKPVRGETCQGYKADSSWARGQAWGVYGMALSYRHTKEMKYLDKFEAVLDYFLSKLPEDKIPYWDLIFTSGDEPRDSSSASIVACGCLEAAESYEKLNMYEKSVKYKMIAKELLKAVYDTCMTDKDDMSTNGLIKHGTYSKKSPYNTCTENGVDEPVSWGDYYWLEALMRLSGEWKCIW</sequence>
<evidence type="ECO:0000256" key="2">
    <source>
        <dbReference type="ARBA" id="ARBA00038358"/>
    </source>
</evidence>
<proteinExistence type="inferred from homology"/>
<dbReference type="InterPro" id="IPR052369">
    <property type="entry name" value="UG_Glycosaminoglycan_Hydrolase"/>
</dbReference>
<feature type="binding site" evidence="4">
    <location>
        <position position="97"/>
    </location>
    <ligand>
        <name>substrate</name>
    </ligand>
</feature>
<dbReference type="InterPro" id="IPR010905">
    <property type="entry name" value="Glyco_hydro_88"/>
</dbReference>